<dbReference type="STRING" id="1392247.A0A3N4KXL9"/>
<dbReference type="InterPro" id="IPR000795">
    <property type="entry name" value="T_Tr_GTP-bd_dom"/>
</dbReference>
<evidence type="ECO:0000313" key="15">
    <source>
        <dbReference type="Proteomes" id="UP000277580"/>
    </source>
</evidence>
<evidence type="ECO:0000256" key="10">
    <source>
        <dbReference type="ARBA" id="ARBA00044200"/>
    </source>
</evidence>
<evidence type="ECO:0000256" key="5">
    <source>
        <dbReference type="ARBA" id="ARBA00022917"/>
    </source>
</evidence>
<dbReference type="SUPFAM" id="SSF52156">
    <property type="entry name" value="Initiation factor IF2/eIF5b, domain 3"/>
    <property type="match status" value="1"/>
</dbReference>
<dbReference type="Gene3D" id="2.40.30.10">
    <property type="entry name" value="Translation factors"/>
    <property type="match status" value="2"/>
</dbReference>
<dbReference type="FunFam" id="3.40.50.300:FF:000019">
    <property type="entry name" value="Translation initiation factor IF-2"/>
    <property type="match status" value="1"/>
</dbReference>
<keyword evidence="4" id="KW-0547">Nucleotide-binding</keyword>
<dbReference type="AlphaFoldDB" id="A0A3N4KXL9"/>
<dbReference type="InterPro" id="IPR006847">
    <property type="entry name" value="IF2_N"/>
</dbReference>
<evidence type="ECO:0000256" key="2">
    <source>
        <dbReference type="ARBA" id="ARBA00007733"/>
    </source>
</evidence>
<dbReference type="CDD" id="cd03692">
    <property type="entry name" value="mtIF2_IVc"/>
    <property type="match status" value="1"/>
</dbReference>
<dbReference type="EMBL" id="ML119114">
    <property type="protein sequence ID" value="RPB15294.1"/>
    <property type="molecule type" value="Genomic_DNA"/>
</dbReference>
<dbReference type="HAMAP" id="MF_00100_B">
    <property type="entry name" value="IF_2_B"/>
    <property type="match status" value="1"/>
</dbReference>
<dbReference type="InterPro" id="IPR036925">
    <property type="entry name" value="TIF_IF2_dom3_sf"/>
</dbReference>
<evidence type="ECO:0000313" key="14">
    <source>
        <dbReference type="EMBL" id="RPB15294.1"/>
    </source>
</evidence>
<feature type="region of interest" description="Disordered" evidence="12">
    <location>
        <begin position="1"/>
        <end position="110"/>
    </location>
</feature>
<organism evidence="14 15">
    <name type="scientific">Morchella conica CCBAS932</name>
    <dbReference type="NCBI Taxonomy" id="1392247"/>
    <lineage>
        <taxon>Eukaryota</taxon>
        <taxon>Fungi</taxon>
        <taxon>Dikarya</taxon>
        <taxon>Ascomycota</taxon>
        <taxon>Pezizomycotina</taxon>
        <taxon>Pezizomycetes</taxon>
        <taxon>Pezizales</taxon>
        <taxon>Morchellaceae</taxon>
        <taxon>Morchella</taxon>
    </lineage>
</organism>
<name>A0A3N4KXL9_9PEZI</name>
<gene>
    <name evidence="14" type="ORF">P167DRAFT_483138</name>
</gene>
<comment type="subcellular location">
    <subcellularLocation>
        <location evidence="1">Mitochondrion</location>
    </subcellularLocation>
</comment>
<reference evidence="14 15" key="1">
    <citation type="journal article" date="2018" name="Nat. Ecol. Evol.">
        <title>Pezizomycetes genomes reveal the molecular basis of ectomycorrhizal truffle lifestyle.</title>
        <authorList>
            <person name="Murat C."/>
            <person name="Payen T."/>
            <person name="Noel B."/>
            <person name="Kuo A."/>
            <person name="Morin E."/>
            <person name="Chen J."/>
            <person name="Kohler A."/>
            <person name="Krizsan K."/>
            <person name="Balestrini R."/>
            <person name="Da Silva C."/>
            <person name="Montanini B."/>
            <person name="Hainaut M."/>
            <person name="Levati E."/>
            <person name="Barry K.W."/>
            <person name="Belfiori B."/>
            <person name="Cichocki N."/>
            <person name="Clum A."/>
            <person name="Dockter R.B."/>
            <person name="Fauchery L."/>
            <person name="Guy J."/>
            <person name="Iotti M."/>
            <person name="Le Tacon F."/>
            <person name="Lindquist E.A."/>
            <person name="Lipzen A."/>
            <person name="Malagnac F."/>
            <person name="Mello A."/>
            <person name="Molinier V."/>
            <person name="Miyauchi S."/>
            <person name="Poulain J."/>
            <person name="Riccioni C."/>
            <person name="Rubini A."/>
            <person name="Sitrit Y."/>
            <person name="Splivallo R."/>
            <person name="Traeger S."/>
            <person name="Wang M."/>
            <person name="Zifcakova L."/>
            <person name="Wipf D."/>
            <person name="Zambonelli A."/>
            <person name="Paolocci F."/>
            <person name="Nowrousian M."/>
            <person name="Ottonello S."/>
            <person name="Baldrian P."/>
            <person name="Spatafora J.W."/>
            <person name="Henrissat B."/>
            <person name="Nagy L.G."/>
            <person name="Aury J.M."/>
            <person name="Wincker P."/>
            <person name="Grigoriev I.V."/>
            <person name="Bonfante P."/>
            <person name="Martin F.M."/>
        </authorList>
    </citation>
    <scope>NUCLEOTIDE SEQUENCE [LARGE SCALE GENOMIC DNA]</scope>
    <source>
        <strain evidence="14 15">CCBAS932</strain>
    </source>
</reference>
<dbReference type="FunCoup" id="A0A3N4KXL9">
    <property type="interactions" value="486"/>
</dbReference>
<keyword evidence="7" id="KW-0496">Mitochondrion</keyword>
<evidence type="ECO:0000259" key="13">
    <source>
        <dbReference type="PROSITE" id="PS51722"/>
    </source>
</evidence>
<feature type="domain" description="Tr-type G" evidence="13">
    <location>
        <begin position="259"/>
        <end position="427"/>
    </location>
</feature>
<feature type="coiled-coil region" evidence="11">
    <location>
        <begin position="528"/>
        <end position="566"/>
    </location>
</feature>
<dbReference type="Pfam" id="PF11987">
    <property type="entry name" value="IF-2"/>
    <property type="match status" value="1"/>
</dbReference>
<dbReference type="InterPro" id="IPR027417">
    <property type="entry name" value="P-loop_NTPase"/>
</dbReference>
<sequence length="799" mass="88264">MPGRTTPSQQDGYAPREGYSRGGYNQGDGYNPRGTSIARGYAPREYTSKDRYAQRDLFASGGGYAPRDGYNPGTPSFSETYVPKEQTWKAGDRDESGAKKSESLAQEETITRPLEATLNDYQKRRAGRSRDKSQNRLLYDDFESAILEEGEVLSRKDKKATKKAKKREKKEYAPKMIPLYLPEYISIPNLAKALKVRLEDFTQQMEQMGFTEVSHDHILNAETAGLIAQEFNYEPIIDNSKERDLLPRPPPEDRSILPQRPPVVTIMGHVDHGKTSLLDWLRKASVAATEHGGITQHIGAFSVNMSTGENITFLDTPGHAAFLTMRERGANVTDIVILVVAADDSVMPQTIEAIKHARAANVPIIVAANKIDKEDANVEKVKQDLARYGVDVEDYGGDTQVVCVSAKTGQGMDDLAEAAVTLSEVLDMRAEVDGPCEGWVLEAGTQRGGHIATVLVRRGTLRLGDCIVAGTTWAKVRQLINERGVEVEFATPGTPIQVLGWKDQPEAGKLAIQADSEAKAKDVIEFRIERAERLRQAADMEAINEKRRLHREMEETEATIREEAIEKKEDPDAAVLAWEKTSKKEVAAQSKCQEVGFVVKGDVGGSVEAVVASVEELGNDEVRAKVFRSNFGNVSEFDVDYAAAIDGYVLCFNLTPDPEIIVYARNKGVTILVHNVIYHLIEDAKRVLSDRLSPTVITKITGEADIGVVFSINIKAKVYKPVAGCKVKTGVVTKNSKVRVLRDGETIFEGMLESLKNVKKDVTEMRKGTECGIGFEGWGEFQVGDVVQCYEETFEPRSL</sequence>
<dbReference type="FunFam" id="2.40.30.10:FF:000008">
    <property type="entry name" value="Translation initiation factor IF-2"/>
    <property type="match status" value="1"/>
</dbReference>
<dbReference type="CDD" id="cd01887">
    <property type="entry name" value="IF2_eIF5B"/>
    <property type="match status" value="1"/>
</dbReference>
<dbReference type="SUPFAM" id="SSF50447">
    <property type="entry name" value="Translation proteins"/>
    <property type="match status" value="2"/>
</dbReference>
<dbReference type="InterPro" id="IPR023115">
    <property type="entry name" value="TIF_IF2_dom3"/>
</dbReference>
<dbReference type="GO" id="GO:0003924">
    <property type="term" value="F:GTPase activity"/>
    <property type="evidence" value="ECO:0007669"/>
    <property type="project" value="InterPro"/>
</dbReference>
<dbReference type="OrthoDB" id="361630at2759"/>
<dbReference type="NCBIfam" id="TIGR00231">
    <property type="entry name" value="small_GTP"/>
    <property type="match status" value="1"/>
</dbReference>
<dbReference type="Gene3D" id="3.40.50.300">
    <property type="entry name" value="P-loop containing nucleotide triphosphate hydrolases"/>
    <property type="match status" value="1"/>
</dbReference>
<evidence type="ECO:0000256" key="8">
    <source>
        <dbReference type="ARBA" id="ARBA00023134"/>
    </source>
</evidence>
<dbReference type="InterPro" id="IPR015760">
    <property type="entry name" value="TIF_IF2"/>
</dbReference>
<dbReference type="InterPro" id="IPR005225">
    <property type="entry name" value="Small_GTP-bd"/>
</dbReference>
<dbReference type="Gene3D" id="3.40.50.10050">
    <property type="entry name" value="Translation initiation factor IF- 2, domain 3"/>
    <property type="match status" value="1"/>
</dbReference>
<evidence type="ECO:0000256" key="12">
    <source>
        <dbReference type="SAM" id="MobiDB-lite"/>
    </source>
</evidence>
<dbReference type="PANTHER" id="PTHR43381">
    <property type="entry name" value="TRANSLATION INITIATION FACTOR IF-2-RELATED"/>
    <property type="match status" value="1"/>
</dbReference>
<keyword evidence="8" id="KW-0342">GTP-binding</keyword>
<evidence type="ECO:0000256" key="9">
    <source>
        <dbReference type="ARBA" id="ARBA00025162"/>
    </source>
</evidence>
<keyword evidence="5" id="KW-0648">Protein biosynthesis</keyword>
<keyword evidence="15" id="KW-1185">Reference proteome</keyword>
<evidence type="ECO:0000256" key="1">
    <source>
        <dbReference type="ARBA" id="ARBA00004173"/>
    </source>
</evidence>
<feature type="compositionally biased region" description="Basic and acidic residues" evidence="12">
    <location>
        <begin position="86"/>
        <end position="102"/>
    </location>
</feature>
<evidence type="ECO:0000256" key="7">
    <source>
        <dbReference type="ARBA" id="ARBA00023128"/>
    </source>
</evidence>
<dbReference type="GO" id="GO:0003743">
    <property type="term" value="F:translation initiation factor activity"/>
    <property type="evidence" value="ECO:0007669"/>
    <property type="project" value="UniProtKB-KW"/>
</dbReference>
<dbReference type="Pfam" id="PF22042">
    <property type="entry name" value="EF-G_D2"/>
    <property type="match status" value="1"/>
</dbReference>
<evidence type="ECO:0000256" key="4">
    <source>
        <dbReference type="ARBA" id="ARBA00022741"/>
    </source>
</evidence>
<dbReference type="GO" id="GO:0005739">
    <property type="term" value="C:mitochondrion"/>
    <property type="evidence" value="ECO:0007669"/>
    <property type="project" value="UniProtKB-SubCell"/>
</dbReference>
<evidence type="ECO:0000256" key="11">
    <source>
        <dbReference type="SAM" id="Coils"/>
    </source>
</evidence>
<dbReference type="FunFam" id="3.40.50.10050:FF:000001">
    <property type="entry name" value="Translation initiation factor IF-2"/>
    <property type="match status" value="1"/>
</dbReference>
<dbReference type="PANTHER" id="PTHR43381:SF20">
    <property type="entry name" value="TRANSLATION INITIATION FACTOR IF-2, MITOCHONDRIAL"/>
    <property type="match status" value="1"/>
</dbReference>
<accession>A0A3N4KXL9</accession>
<dbReference type="CDD" id="cd03702">
    <property type="entry name" value="IF2_mtIF2_II"/>
    <property type="match status" value="1"/>
</dbReference>
<dbReference type="Pfam" id="PF04760">
    <property type="entry name" value="IF2_N"/>
    <property type="match status" value="1"/>
</dbReference>
<dbReference type="InterPro" id="IPR044145">
    <property type="entry name" value="IF2_II"/>
</dbReference>
<dbReference type="Proteomes" id="UP000277580">
    <property type="component" value="Unassembled WGS sequence"/>
</dbReference>
<proteinExistence type="inferred from homology"/>
<keyword evidence="3 14" id="KW-0396">Initiation factor</keyword>
<evidence type="ECO:0000256" key="3">
    <source>
        <dbReference type="ARBA" id="ARBA00022540"/>
    </source>
</evidence>
<keyword evidence="6" id="KW-0809">Transit peptide</keyword>
<dbReference type="InterPro" id="IPR000178">
    <property type="entry name" value="TF_IF2_bacterial-like"/>
</dbReference>
<feature type="compositionally biased region" description="Polar residues" evidence="12">
    <location>
        <begin position="1"/>
        <end position="11"/>
    </location>
</feature>
<dbReference type="PROSITE" id="PS51722">
    <property type="entry name" value="G_TR_2"/>
    <property type="match status" value="1"/>
</dbReference>
<dbReference type="GO" id="GO:0005525">
    <property type="term" value="F:GTP binding"/>
    <property type="evidence" value="ECO:0007669"/>
    <property type="project" value="UniProtKB-KW"/>
</dbReference>
<dbReference type="Pfam" id="PF00009">
    <property type="entry name" value="GTP_EFTU"/>
    <property type="match status" value="1"/>
</dbReference>
<dbReference type="InParanoid" id="A0A3N4KXL9"/>
<evidence type="ECO:0000256" key="6">
    <source>
        <dbReference type="ARBA" id="ARBA00022946"/>
    </source>
</evidence>
<protein>
    <recommendedName>
        <fullName evidence="10">Translation initiation factor IF-2, mitochondrial</fullName>
    </recommendedName>
</protein>
<dbReference type="InterPro" id="IPR053905">
    <property type="entry name" value="EF-G-like_DII"/>
</dbReference>
<dbReference type="PROSITE" id="PS01176">
    <property type="entry name" value="IF2"/>
    <property type="match status" value="1"/>
</dbReference>
<dbReference type="SUPFAM" id="SSF52540">
    <property type="entry name" value="P-loop containing nucleoside triphosphate hydrolases"/>
    <property type="match status" value="1"/>
</dbReference>
<keyword evidence="11" id="KW-0175">Coiled coil</keyword>
<comment type="function">
    <text evidence="9">One of the essential components for the initiation of protein synthesis. Protects formylmethionyl-tRNA from spontaneous hydrolysis and promotes its binding to the 30S ribosomal subunits. Also involved in the hydrolysis of GTP during the formation of the 70S ribosomal complex.</text>
</comment>
<dbReference type="InterPro" id="IPR009000">
    <property type="entry name" value="Transl_B-barrel_sf"/>
</dbReference>
<comment type="similarity">
    <text evidence="2">Belongs to the TRAFAC class translation factor GTPase superfamily. Classic translation factor GTPase family. IF-2 subfamily.</text>
</comment>